<feature type="region of interest" description="Disordered" evidence="1">
    <location>
        <begin position="41"/>
        <end position="82"/>
    </location>
</feature>
<proteinExistence type="predicted"/>
<reference evidence="3 5" key="1">
    <citation type="submission" date="2017-11" db="EMBL/GenBank/DDBJ databases">
        <title>De novo assembly and phasing of dikaryotic genomes from two isolates of Puccinia coronata f. sp. avenae, the causal agent of oat crown rust.</title>
        <authorList>
            <person name="Miller M.E."/>
            <person name="Zhang Y."/>
            <person name="Omidvar V."/>
            <person name="Sperschneider J."/>
            <person name="Schwessinger B."/>
            <person name="Raley C."/>
            <person name="Palmer J.M."/>
            <person name="Garnica D."/>
            <person name="Upadhyaya N."/>
            <person name="Rathjen J."/>
            <person name="Taylor J.M."/>
            <person name="Park R.F."/>
            <person name="Dodds P.N."/>
            <person name="Hirsch C.D."/>
            <person name="Kianian S.F."/>
            <person name="Figueroa M."/>
        </authorList>
    </citation>
    <scope>NUCLEOTIDE SEQUENCE [LARGE SCALE GENOMIC DNA]</scope>
    <source>
        <strain evidence="3">12SD80</strain>
    </source>
</reference>
<dbReference type="AlphaFoldDB" id="A0A2N5TEM0"/>
<dbReference type="InterPro" id="IPR057670">
    <property type="entry name" value="SH3_retrovirus"/>
</dbReference>
<evidence type="ECO:0000256" key="1">
    <source>
        <dbReference type="SAM" id="MobiDB-lite"/>
    </source>
</evidence>
<dbReference type="EMBL" id="PGCI01000620">
    <property type="protein sequence ID" value="PLW23940.1"/>
    <property type="molecule type" value="Genomic_DNA"/>
</dbReference>
<organism evidence="3 5">
    <name type="scientific">Puccinia coronata f. sp. avenae</name>
    <dbReference type="NCBI Taxonomy" id="200324"/>
    <lineage>
        <taxon>Eukaryota</taxon>
        <taxon>Fungi</taxon>
        <taxon>Dikarya</taxon>
        <taxon>Basidiomycota</taxon>
        <taxon>Pucciniomycotina</taxon>
        <taxon>Pucciniomycetes</taxon>
        <taxon>Pucciniales</taxon>
        <taxon>Pucciniaceae</taxon>
        <taxon>Puccinia</taxon>
    </lineage>
</organism>
<comment type="caution">
    <text evidence="3">The sequence shown here is derived from an EMBL/GenBank/DDBJ whole genome shotgun (WGS) entry which is preliminary data.</text>
</comment>
<accession>A0A2N5TEM0</accession>
<feature type="domain" description="Retroviral polymerase SH3-like" evidence="2">
    <location>
        <begin position="2"/>
        <end position="40"/>
    </location>
</feature>
<sequence>MLLSYLTDGNGYRVWDLEKRTVVKTRDLIFDDSVFPFKSKLQPSPAQASIHAPGNDPEGPSQFSPEPHTHAPHPTPYSSSSLIAASTTFLGTAA</sequence>
<dbReference type="Pfam" id="PF25597">
    <property type="entry name" value="SH3_retrovirus"/>
    <property type="match status" value="1"/>
</dbReference>
<protein>
    <recommendedName>
        <fullName evidence="2">Retroviral polymerase SH3-like domain-containing protein</fullName>
    </recommendedName>
</protein>
<evidence type="ECO:0000259" key="2">
    <source>
        <dbReference type="Pfam" id="PF25597"/>
    </source>
</evidence>
<evidence type="ECO:0000313" key="3">
    <source>
        <dbReference type="EMBL" id="PLW23940.1"/>
    </source>
</evidence>
<evidence type="ECO:0000313" key="5">
    <source>
        <dbReference type="Proteomes" id="UP000235392"/>
    </source>
</evidence>
<evidence type="ECO:0000313" key="4">
    <source>
        <dbReference type="EMBL" id="PLW41063.1"/>
    </source>
</evidence>
<dbReference type="Proteomes" id="UP000235392">
    <property type="component" value="Unassembled WGS sequence"/>
</dbReference>
<name>A0A2N5TEM0_9BASI</name>
<dbReference type="EMBL" id="PGCI01000094">
    <property type="protein sequence ID" value="PLW41063.1"/>
    <property type="molecule type" value="Genomic_DNA"/>
</dbReference>
<gene>
    <name evidence="4" type="ORF">PCASD_07956</name>
    <name evidence="3" type="ORF">PCASD_14167</name>
</gene>